<gene>
    <name evidence="2" type="ORF">PAPOLLO_LOCUS14470</name>
</gene>
<accession>A0A8S3X6J1</accession>
<organism evidence="2 3">
    <name type="scientific">Parnassius apollo</name>
    <name type="common">Apollo butterfly</name>
    <name type="synonym">Papilio apollo</name>
    <dbReference type="NCBI Taxonomy" id="110799"/>
    <lineage>
        <taxon>Eukaryota</taxon>
        <taxon>Metazoa</taxon>
        <taxon>Ecdysozoa</taxon>
        <taxon>Arthropoda</taxon>
        <taxon>Hexapoda</taxon>
        <taxon>Insecta</taxon>
        <taxon>Pterygota</taxon>
        <taxon>Neoptera</taxon>
        <taxon>Endopterygota</taxon>
        <taxon>Lepidoptera</taxon>
        <taxon>Glossata</taxon>
        <taxon>Ditrysia</taxon>
        <taxon>Papilionoidea</taxon>
        <taxon>Papilionidae</taxon>
        <taxon>Parnassiinae</taxon>
        <taxon>Parnassini</taxon>
        <taxon>Parnassius</taxon>
        <taxon>Parnassius</taxon>
    </lineage>
</organism>
<feature type="compositionally biased region" description="Low complexity" evidence="1">
    <location>
        <begin position="162"/>
        <end position="173"/>
    </location>
</feature>
<evidence type="ECO:0000313" key="3">
    <source>
        <dbReference type="Proteomes" id="UP000691718"/>
    </source>
</evidence>
<dbReference type="EMBL" id="CAJQZP010000975">
    <property type="protein sequence ID" value="CAG5004858.1"/>
    <property type="molecule type" value="Genomic_DNA"/>
</dbReference>
<proteinExistence type="predicted"/>
<dbReference type="Proteomes" id="UP000691718">
    <property type="component" value="Unassembled WGS sequence"/>
</dbReference>
<evidence type="ECO:0000313" key="2">
    <source>
        <dbReference type="EMBL" id="CAG5004858.1"/>
    </source>
</evidence>
<sequence>MNNSRSKLLVDIANSRNNVLCVSEAQDLINYIAEDNKDTPVYTEKDVSMDLEDRHLEVSIDETQAAEAHSDGEQNHIISSDILSQSDLNYIIDTVGEISNVEIENYDLTAPICENETPQSIPENWGSTPMPSPCMSFGDTVRECNYLSERTVFLSHVTLRSSPLGSSEMSGSSTPHQRKKASVCEKSNNKDQNY</sequence>
<name>A0A8S3X6J1_PARAO</name>
<keyword evidence="3" id="KW-1185">Reference proteome</keyword>
<evidence type="ECO:0000256" key="1">
    <source>
        <dbReference type="SAM" id="MobiDB-lite"/>
    </source>
</evidence>
<protein>
    <submittedName>
        <fullName evidence="2">(apollo) hypothetical protein</fullName>
    </submittedName>
</protein>
<comment type="caution">
    <text evidence="2">The sequence shown here is derived from an EMBL/GenBank/DDBJ whole genome shotgun (WGS) entry which is preliminary data.</text>
</comment>
<dbReference type="OrthoDB" id="7486162at2759"/>
<feature type="region of interest" description="Disordered" evidence="1">
    <location>
        <begin position="162"/>
        <end position="194"/>
    </location>
</feature>
<dbReference type="AlphaFoldDB" id="A0A8S3X6J1"/>
<reference evidence="2" key="1">
    <citation type="submission" date="2021-04" db="EMBL/GenBank/DDBJ databases">
        <authorList>
            <person name="Tunstrom K."/>
        </authorList>
    </citation>
    <scope>NUCLEOTIDE SEQUENCE</scope>
</reference>